<evidence type="ECO:0000313" key="7">
    <source>
        <dbReference type="EMBL" id="MBO8432702.1"/>
    </source>
</evidence>
<gene>
    <name evidence="7" type="ORF">IAB08_05360</name>
</gene>
<reference evidence="7" key="2">
    <citation type="journal article" date="2021" name="PeerJ">
        <title>Extensive microbial diversity within the chicken gut microbiome revealed by metagenomics and culture.</title>
        <authorList>
            <person name="Gilroy R."/>
            <person name="Ravi A."/>
            <person name="Getino M."/>
            <person name="Pursley I."/>
            <person name="Horton D.L."/>
            <person name="Alikhan N.F."/>
            <person name="Baker D."/>
            <person name="Gharbi K."/>
            <person name="Hall N."/>
            <person name="Watson M."/>
            <person name="Adriaenssens E.M."/>
            <person name="Foster-Nyarko E."/>
            <person name="Jarju S."/>
            <person name="Secka A."/>
            <person name="Antonio M."/>
            <person name="Oren A."/>
            <person name="Chaudhuri R.R."/>
            <person name="La Ragione R."/>
            <person name="Hildebrand F."/>
            <person name="Pallen M.J."/>
        </authorList>
    </citation>
    <scope>NUCLEOTIDE SEQUENCE</scope>
    <source>
        <strain evidence="7">2889</strain>
    </source>
</reference>
<dbReference type="Pfam" id="PF00488">
    <property type="entry name" value="MutS_V"/>
    <property type="match status" value="1"/>
</dbReference>
<dbReference type="GO" id="GO:0006298">
    <property type="term" value="P:mismatch repair"/>
    <property type="evidence" value="ECO:0007669"/>
    <property type="project" value="InterPro"/>
</dbReference>
<dbReference type="PANTHER" id="PTHR11361:SF14">
    <property type="entry name" value="DNA MISMATCH REPAIR PROTEIN MUTS, TYPE 2"/>
    <property type="match status" value="1"/>
</dbReference>
<evidence type="ECO:0000313" key="8">
    <source>
        <dbReference type="Proteomes" id="UP000823612"/>
    </source>
</evidence>
<protein>
    <recommendedName>
        <fullName evidence="6">DNA mismatch repair proteins mutS family domain-containing protein</fullName>
    </recommendedName>
</protein>
<feature type="domain" description="DNA mismatch repair proteins mutS family" evidence="6">
    <location>
        <begin position="350"/>
        <end position="572"/>
    </location>
</feature>
<evidence type="ECO:0000256" key="5">
    <source>
        <dbReference type="SAM" id="MobiDB-lite"/>
    </source>
</evidence>
<proteinExistence type="predicted"/>
<dbReference type="InterPro" id="IPR027417">
    <property type="entry name" value="P-loop_NTPase"/>
</dbReference>
<evidence type="ECO:0000256" key="1">
    <source>
        <dbReference type="ARBA" id="ARBA00022741"/>
    </source>
</evidence>
<evidence type="ECO:0000256" key="4">
    <source>
        <dbReference type="SAM" id="Coils"/>
    </source>
</evidence>
<dbReference type="AlphaFoldDB" id="A0A9D9DT39"/>
<dbReference type="GO" id="GO:0005524">
    <property type="term" value="F:ATP binding"/>
    <property type="evidence" value="ECO:0007669"/>
    <property type="project" value="UniProtKB-KW"/>
</dbReference>
<dbReference type="SUPFAM" id="SSF52540">
    <property type="entry name" value="P-loop containing nucleoside triphosphate hydrolases"/>
    <property type="match status" value="1"/>
</dbReference>
<sequence>MQANDLRRKISGFDYMLKQLDLQSAVGRDALSGLVWHGPGQEEGLFVELGRVECLKRYLASRSTVPLDKFKMKISQIWDIRSSFNLLLESTVDDVQLFEIKRFALLAGESCRYLSEVVQACSFADPPCLLPDLSEVVAVLDPRGEKLPVFHVYDEYDSRLAEARKALLALDREASLSQLQDGRETLAGSGDMLGRDGESQSAGGRWPDRTNQEAALHSGENLESANNGLKSLDAAIARLQSECQELEQHVREMLSIRLRPFVPVLKEALDAVAYWDLLVAKAGLAWKFDLVLPDILGPESLRKKDWNVSRKAAELADMVLAYEGLFHPMVKALLEAEKNRYQAVDVALASGPCLLTGANMSGKTVLLKSLALSQCLLQTGFLVPAAKAVMPLFDSVEILVHDGQDEKRGLSSFGAEMQRLNGVLGRLKRGERMLLLVDELARTTNPSEGKAMVCAVLDALQELPCCAMVSTHYGPIPNHVRHLRVRGFREDWALARLNPVGSARKAGENAEASGMVLPAEAERFDIGRIQSCMDYSLVEEKPGEMPPMEALRIASLLGFDPEVLGKARAYYDAECRDSGKE</sequence>
<evidence type="ECO:0000256" key="2">
    <source>
        <dbReference type="ARBA" id="ARBA00022840"/>
    </source>
</evidence>
<comment type="caution">
    <text evidence="7">The sequence shown here is derived from an EMBL/GenBank/DDBJ whole genome shotgun (WGS) entry which is preliminary data.</text>
</comment>
<evidence type="ECO:0000259" key="6">
    <source>
        <dbReference type="SMART" id="SM00534"/>
    </source>
</evidence>
<dbReference type="EMBL" id="JADIMZ010000084">
    <property type="protein sequence ID" value="MBO8432702.1"/>
    <property type="molecule type" value="Genomic_DNA"/>
</dbReference>
<keyword evidence="2" id="KW-0067">ATP-binding</keyword>
<dbReference type="Gene3D" id="3.40.50.300">
    <property type="entry name" value="P-loop containing nucleotide triphosphate hydrolases"/>
    <property type="match status" value="1"/>
</dbReference>
<dbReference type="GO" id="GO:0140664">
    <property type="term" value="F:ATP-dependent DNA damage sensor activity"/>
    <property type="evidence" value="ECO:0007669"/>
    <property type="project" value="InterPro"/>
</dbReference>
<dbReference type="Proteomes" id="UP000823612">
    <property type="component" value="Unassembled WGS sequence"/>
</dbReference>
<feature type="region of interest" description="Disordered" evidence="5">
    <location>
        <begin position="185"/>
        <end position="209"/>
    </location>
</feature>
<keyword evidence="1" id="KW-0547">Nucleotide-binding</keyword>
<dbReference type="GO" id="GO:0030983">
    <property type="term" value="F:mismatched DNA binding"/>
    <property type="evidence" value="ECO:0007669"/>
    <property type="project" value="InterPro"/>
</dbReference>
<dbReference type="InterPro" id="IPR000432">
    <property type="entry name" value="DNA_mismatch_repair_MutS_C"/>
</dbReference>
<keyword evidence="3" id="KW-0238">DNA-binding</keyword>
<organism evidence="7 8">
    <name type="scientific">Candidatus Pullibacteroides excrementavium</name>
    <dbReference type="NCBI Taxonomy" id="2840905"/>
    <lineage>
        <taxon>Bacteria</taxon>
        <taxon>Pseudomonadati</taxon>
        <taxon>Bacteroidota</taxon>
        <taxon>Bacteroidia</taxon>
        <taxon>Bacteroidales</taxon>
        <taxon>Candidatus Pullibacteroides</taxon>
    </lineage>
</organism>
<dbReference type="PANTHER" id="PTHR11361">
    <property type="entry name" value="DNA MISMATCH REPAIR PROTEIN MUTS FAMILY MEMBER"/>
    <property type="match status" value="1"/>
</dbReference>
<accession>A0A9D9DT39</accession>
<keyword evidence="4" id="KW-0175">Coiled coil</keyword>
<dbReference type="SMART" id="SM00534">
    <property type="entry name" value="MUTSac"/>
    <property type="match status" value="1"/>
</dbReference>
<reference evidence="7" key="1">
    <citation type="submission" date="2020-10" db="EMBL/GenBank/DDBJ databases">
        <authorList>
            <person name="Gilroy R."/>
        </authorList>
    </citation>
    <scope>NUCLEOTIDE SEQUENCE</scope>
    <source>
        <strain evidence="7">2889</strain>
    </source>
</reference>
<name>A0A9D9DT39_9BACT</name>
<dbReference type="InterPro" id="IPR045076">
    <property type="entry name" value="MutS"/>
</dbReference>
<feature type="coiled-coil region" evidence="4">
    <location>
        <begin position="222"/>
        <end position="256"/>
    </location>
</feature>
<evidence type="ECO:0000256" key="3">
    <source>
        <dbReference type="ARBA" id="ARBA00023125"/>
    </source>
</evidence>